<proteinExistence type="inferred from homology"/>
<dbReference type="Pfam" id="PF00892">
    <property type="entry name" value="EamA"/>
    <property type="match status" value="1"/>
</dbReference>
<feature type="transmembrane region" description="Helical" evidence="2">
    <location>
        <begin position="130"/>
        <end position="149"/>
    </location>
</feature>
<evidence type="ECO:0000259" key="3">
    <source>
        <dbReference type="Pfam" id="PF00892"/>
    </source>
</evidence>
<dbReference type="RefSeq" id="WP_258171529.1">
    <property type="nucleotide sequence ID" value="NZ_CDNF01000014.1"/>
</dbReference>
<accession>A0A0C7PCJ2</accession>
<dbReference type="AlphaFoldDB" id="A0A0C7PCJ2"/>
<feature type="transmembrane region" description="Helical" evidence="2">
    <location>
        <begin position="95"/>
        <end position="118"/>
    </location>
</feature>
<keyword evidence="2" id="KW-0472">Membrane</keyword>
<evidence type="ECO:0000256" key="2">
    <source>
        <dbReference type="SAM" id="Phobius"/>
    </source>
</evidence>
<dbReference type="GO" id="GO:0016020">
    <property type="term" value="C:membrane"/>
    <property type="evidence" value="ECO:0007669"/>
    <property type="project" value="InterPro"/>
</dbReference>
<evidence type="ECO:0000313" key="5">
    <source>
        <dbReference type="Proteomes" id="UP000049127"/>
    </source>
</evidence>
<dbReference type="InterPro" id="IPR000620">
    <property type="entry name" value="EamA_dom"/>
</dbReference>
<dbReference type="SUPFAM" id="SSF103481">
    <property type="entry name" value="Multidrug resistance efflux transporter EmrE"/>
    <property type="match status" value="1"/>
</dbReference>
<name>A0A0C7PCJ2_PARSO</name>
<evidence type="ECO:0000256" key="1">
    <source>
        <dbReference type="ARBA" id="ARBA00007362"/>
    </source>
</evidence>
<sequence>MSKRAFAGLILSIFSVIILGYSPDNISNGNFLLGFLSALVCVLGWSLESVICAYGMRDDEVSSTQALQIRQFVSAIFYGIIIIPIIGGVELSKIIITSNLAILICFIALIGTASYMFYYKAIDTVGPVKATGLNITYCIWSIIFDIVILGNGITLKLILCSVLIIIGSIMVSKN</sequence>
<dbReference type="EMBL" id="CEKZ01000003">
    <property type="protein sequence ID" value="CEQ04501.1"/>
    <property type="molecule type" value="Genomic_DNA"/>
</dbReference>
<dbReference type="InterPro" id="IPR037185">
    <property type="entry name" value="EmrE-like"/>
</dbReference>
<evidence type="ECO:0000313" key="4">
    <source>
        <dbReference type="EMBL" id="CEQ04501.1"/>
    </source>
</evidence>
<comment type="similarity">
    <text evidence="1">Belongs to the EamA transporter family.</text>
</comment>
<gene>
    <name evidence="4" type="ORF">R28058_22341</name>
</gene>
<reference evidence="5" key="1">
    <citation type="submission" date="2015-01" db="EMBL/GenBank/DDBJ databases">
        <authorList>
            <person name="Aslett M.A."/>
            <person name="De Silva N."/>
        </authorList>
    </citation>
    <scope>NUCLEOTIDE SEQUENCE [LARGE SCALE GENOMIC DNA]</scope>
    <source>
        <strain evidence="5">R28058</strain>
    </source>
</reference>
<feature type="transmembrane region" description="Helical" evidence="2">
    <location>
        <begin position="72"/>
        <end position="89"/>
    </location>
</feature>
<feature type="transmembrane region" description="Helical" evidence="2">
    <location>
        <begin position="30"/>
        <end position="51"/>
    </location>
</feature>
<organism evidence="4 5">
    <name type="scientific">Paraclostridium sordellii</name>
    <name type="common">Clostridium sordellii</name>
    <dbReference type="NCBI Taxonomy" id="1505"/>
    <lineage>
        <taxon>Bacteria</taxon>
        <taxon>Bacillati</taxon>
        <taxon>Bacillota</taxon>
        <taxon>Clostridia</taxon>
        <taxon>Peptostreptococcales</taxon>
        <taxon>Peptostreptococcaceae</taxon>
        <taxon>Paraclostridium</taxon>
    </lineage>
</organism>
<keyword evidence="2" id="KW-0812">Transmembrane</keyword>
<feature type="domain" description="EamA" evidence="3">
    <location>
        <begin position="33"/>
        <end position="172"/>
    </location>
</feature>
<protein>
    <submittedName>
        <fullName evidence="4">Permease of the drug/metabolite transporter (DMT) superfamily</fullName>
    </submittedName>
</protein>
<keyword evidence="2" id="KW-1133">Transmembrane helix</keyword>
<dbReference type="Proteomes" id="UP000049127">
    <property type="component" value="Unassembled WGS sequence"/>
</dbReference>